<name>E4N3A9_KITSK</name>
<evidence type="ECO:0000313" key="2">
    <source>
        <dbReference type="Proteomes" id="UP000007076"/>
    </source>
</evidence>
<dbReference type="eggNOG" id="ENOG502ZM7E">
    <property type="taxonomic scope" value="Bacteria"/>
</dbReference>
<organism evidence="1 2">
    <name type="scientific">Kitasatospora setae (strain ATCC 33774 / DSM 43861 / JCM 3304 / KCC A-0304 / NBRC 14216 / KM-6054)</name>
    <name type="common">Streptomyces setae</name>
    <dbReference type="NCBI Taxonomy" id="452652"/>
    <lineage>
        <taxon>Bacteria</taxon>
        <taxon>Bacillati</taxon>
        <taxon>Actinomycetota</taxon>
        <taxon>Actinomycetes</taxon>
        <taxon>Kitasatosporales</taxon>
        <taxon>Streptomycetaceae</taxon>
        <taxon>Kitasatospora</taxon>
    </lineage>
</organism>
<keyword evidence="2" id="KW-1185">Reference proteome</keyword>
<accession>E4N3A9</accession>
<dbReference type="KEGG" id="ksk:KSE_68850"/>
<reference evidence="1 2" key="1">
    <citation type="journal article" date="2010" name="DNA Res.">
        <title>Genome sequence of Kitasatospora setae NBRC 14216T: an evolutionary snapshot of the family Streptomycetaceae.</title>
        <authorList>
            <person name="Ichikawa N."/>
            <person name="Oguchi A."/>
            <person name="Ikeda H."/>
            <person name="Ishikawa J."/>
            <person name="Kitani S."/>
            <person name="Watanabe Y."/>
            <person name="Nakamura S."/>
            <person name="Katano Y."/>
            <person name="Kishi E."/>
            <person name="Sasagawa M."/>
            <person name="Ankai A."/>
            <person name="Fukui S."/>
            <person name="Hashimoto Y."/>
            <person name="Kamata S."/>
            <person name="Otoguro M."/>
            <person name="Tanikawa S."/>
            <person name="Nihira T."/>
            <person name="Horinouchi S."/>
            <person name="Ohnishi Y."/>
            <person name="Hayakawa M."/>
            <person name="Kuzuyama T."/>
            <person name="Arisawa A."/>
            <person name="Nomoto F."/>
            <person name="Miura H."/>
            <person name="Takahashi Y."/>
            <person name="Fujita N."/>
        </authorList>
    </citation>
    <scope>NUCLEOTIDE SEQUENCE [LARGE SCALE GENOMIC DNA]</scope>
    <source>
        <strain evidence="2">ATCC 33774 / DSM 43861 / JCM 3304 / KCC A-0304 / NBRC 14216 / KM-6054</strain>
    </source>
</reference>
<dbReference type="RefSeq" id="WP_014139934.1">
    <property type="nucleotide sequence ID" value="NC_016109.1"/>
</dbReference>
<dbReference type="EMBL" id="AP010968">
    <property type="protein sequence ID" value="BAJ32643.1"/>
    <property type="molecule type" value="Genomic_DNA"/>
</dbReference>
<dbReference type="STRING" id="452652.KSE_68850"/>
<protein>
    <submittedName>
        <fullName evidence="1">Uncharacterized protein</fullName>
    </submittedName>
</protein>
<gene>
    <name evidence="1" type="ordered locus">KSE_68850</name>
</gene>
<dbReference type="Proteomes" id="UP000007076">
    <property type="component" value="Chromosome"/>
</dbReference>
<dbReference type="AlphaFoldDB" id="E4N3A9"/>
<proteinExistence type="predicted"/>
<evidence type="ECO:0000313" key="1">
    <source>
        <dbReference type="EMBL" id="BAJ32643.1"/>
    </source>
</evidence>
<dbReference type="HOGENOM" id="CLU_1658475_0_0_11"/>
<sequence length="159" mass="17415">MADEHGADGPAGAVGRVRPADAFRNRCLNAARVLASCGDYSLQRVSLDESQEDPKENSLDVWLREGPSKPDVVISLSHPYAVEPWEHGLTPVFIDRISLTHLPALPAPWPEEAVGRLDRTEDLPELAWLRIDGPVTIDALGQIVTLYRAQSDDEASVLD</sequence>
<dbReference type="PATRIC" id="fig|452652.3.peg.6912"/>